<keyword evidence="1" id="KW-0472">Membrane</keyword>
<dbReference type="EMBL" id="JASAOG010000009">
    <property type="protein sequence ID" value="KAK0066776.1"/>
    <property type="molecule type" value="Genomic_DNA"/>
</dbReference>
<dbReference type="Proteomes" id="UP001233172">
    <property type="component" value="Unassembled WGS sequence"/>
</dbReference>
<name>A0AAD8C5E3_BIOPF</name>
<feature type="non-terminal residue" evidence="2">
    <location>
        <position position="178"/>
    </location>
</feature>
<comment type="caution">
    <text evidence="2">The sequence shown here is derived from an EMBL/GenBank/DDBJ whole genome shotgun (WGS) entry which is preliminary data.</text>
</comment>
<feature type="transmembrane region" description="Helical" evidence="1">
    <location>
        <begin position="159"/>
        <end position="176"/>
    </location>
</feature>
<proteinExistence type="predicted"/>
<protein>
    <submittedName>
        <fullName evidence="2">Uncharacterized protein</fullName>
    </submittedName>
</protein>
<gene>
    <name evidence="2" type="ORF">Bpfe_003511</name>
</gene>
<organism evidence="2 3">
    <name type="scientific">Biomphalaria pfeifferi</name>
    <name type="common">Bloodfluke planorb</name>
    <name type="synonym">Freshwater snail</name>
    <dbReference type="NCBI Taxonomy" id="112525"/>
    <lineage>
        <taxon>Eukaryota</taxon>
        <taxon>Metazoa</taxon>
        <taxon>Spiralia</taxon>
        <taxon>Lophotrochozoa</taxon>
        <taxon>Mollusca</taxon>
        <taxon>Gastropoda</taxon>
        <taxon>Heterobranchia</taxon>
        <taxon>Euthyneura</taxon>
        <taxon>Panpulmonata</taxon>
        <taxon>Hygrophila</taxon>
        <taxon>Lymnaeoidea</taxon>
        <taxon>Planorbidae</taxon>
        <taxon>Biomphalaria</taxon>
    </lineage>
</organism>
<evidence type="ECO:0000313" key="2">
    <source>
        <dbReference type="EMBL" id="KAK0066776.1"/>
    </source>
</evidence>
<keyword evidence="1" id="KW-0812">Transmembrane</keyword>
<evidence type="ECO:0000313" key="3">
    <source>
        <dbReference type="Proteomes" id="UP001233172"/>
    </source>
</evidence>
<reference evidence="2" key="2">
    <citation type="submission" date="2023-04" db="EMBL/GenBank/DDBJ databases">
        <authorList>
            <person name="Bu L."/>
            <person name="Lu L."/>
            <person name="Laidemitt M.R."/>
            <person name="Zhang S.M."/>
            <person name="Mutuku M."/>
            <person name="Mkoji G."/>
            <person name="Steinauer M."/>
            <person name="Loker E.S."/>
        </authorList>
    </citation>
    <scope>NUCLEOTIDE SEQUENCE</scope>
    <source>
        <strain evidence="2">KasaAsao</strain>
        <tissue evidence="2">Whole Snail</tissue>
    </source>
</reference>
<keyword evidence="3" id="KW-1185">Reference proteome</keyword>
<reference evidence="2" key="1">
    <citation type="journal article" date="2023" name="PLoS Negl. Trop. Dis.">
        <title>A genome sequence for Biomphalaria pfeifferi, the major vector snail for the human-infecting parasite Schistosoma mansoni.</title>
        <authorList>
            <person name="Bu L."/>
            <person name="Lu L."/>
            <person name="Laidemitt M.R."/>
            <person name="Zhang S.M."/>
            <person name="Mutuku M."/>
            <person name="Mkoji G."/>
            <person name="Steinauer M."/>
            <person name="Loker E.S."/>
        </authorList>
    </citation>
    <scope>NUCLEOTIDE SEQUENCE</scope>
    <source>
        <strain evidence="2">KasaAsao</strain>
    </source>
</reference>
<evidence type="ECO:0000256" key="1">
    <source>
        <dbReference type="SAM" id="Phobius"/>
    </source>
</evidence>
<keyword evidence="1" id="KW-1133">Transmembrane helix</keyword>
<accession>A0AAD8C5E3</accession>
<dbReference type="AlphaFoldDB" id="A0AAD8C5E3"/>
<sequence length="178" mass="20424">MHSNMRLSVYIYIVVNIFYKFYPLKGGVYLNVHDIKNMIQLSKFNDEVCLHHDKKLTLNFALTWNGCSKALLYLIVTPKDTMEEITFYTYTVKECTNLGSKCTCMVVSTYTYNCSVYTTMTSSLSEAAFHMELRYAGNEENVTSTQEKLPKVCDSARSLIPKILVCGLCLCAYFWTVK</sequence>